<name>A0A220UIJ5_9GAMM</name>
<reference evidence="1 2" key="1">
    <citation type="submission" date="2017-07" db="EMBL/GenBank/DDBJ databases">
        <title>Phenotypical and genomic characterization of a clinical isolate of Shewanella bicestrii sp. nov. producing an extended-spectrum beta-lactamase and a new oxacillinase variant.</title>
        <authorList>
            <person name="Jousset A.B."/>
            <person name="Bonnin R.A."/>
            <person name="Girlich D."/>
            <person name="Dabos L."/>
            <person name="Potron A."/>
            <person name="Dortet L."/>
            <person name="Glaser P."/>
            <person name="Naas T."/>
        </authorList>
    </citation>
    <scope>NUCLEOTIDE SEQUENCE [LARGE SCALE GENOMIC DNA]</scope>
    <source>
        <strain evidence="1 2">JAB-1</strain>
    </source>
</reference>
<dbReference type="Proteomes" id="UP000198367">
    <property type="component" value="Chromosome"/>
</dbReference>
<dbReference type="AlphaFoldDB" id="A0A220UIJ5"/>
<dbReference type="EMBL" id="CP022358">
    <property type="protein sequence ID" value="ASK68008.1"/>
    <property type="molecule type" value="Genomic_DNA"/>
</dbReference>
<proteinExistence type="predicted"/>
<dbReference type="KEGG" id="sbj:CF168_03515"/>
<accession>A0A220UIJ5</accession>
<organism evidence="1 2">
    <name type="scientific">Shewanella bicestrii</name>
    <dbReference type="NCBI Taxonomy" id="2018305"/>
    <lineage>
        <taxon>Bacteria</taxon>
        <taxon>Pseudomonadati</taxon>
        <taxon>Pseudomonadota</taxon>
        <taxon>Gammaproteobacteria</taxon>
        <taxon>Alteromonadales</taxon>
        <taxon>Shewanellaceae</taxon>
        <taxon>Shewanella</taxon>
    </lineage>
</organism>
<dbReference type="RefSeq" id="WP_157705920.1">
    <property type="nucleotide sequence ID" value="NZ_CP022358.1"/>
</dbReference>
<protein>
    <submittedName>
        <fullName evidence="1">Uncharacterized protein</fullName>
    </submittedName>
</protein>
<evidence type="ECO:0000313" key="1">
    <source>
        <dbReference type="EMBL" id="ASK68008.1"/>
    </source>
</evidence>
<sequence>MLNFAAPDNGTLVPVPDDALRWLARCGGCQESWEQYPSQTNQDSFVGIVTAVISVSNFYTDICKSLPDIDISFVYCAELTLYTDCTIFPPARYKLAPIGIDGHPDSDEKILKA</sequence>
<gene>
    <name evidence="1" type="ORF">CF168_03515</name>
</gene>
<evidence type="ECO:0000313" key="2">
    <source>
        <dbReference type="Proteomes" id="UP000198367"/>
    </source>
</evidence>
<keyword evidence="2" id="KW-1185">Reference proteome</keyword>